<evidence type="ECO:0000256" key="2">
    <source>
        <dbReference type="ARBA" id="ARBA00022840"/>
    </source>
</evidence>
<accession>T0QFV0</accession>
<dbReference type="Proteomes" id="UP000030762">
    <property type="component" value="Unassembled WGS sequence"/>
</dbReference>
<keyword evidence="2" id="KW-0067">ATP-binding</keyword>
<dbReference type="InParanoid" id="T0QFV0"/>
<dbReference type="InterPro" id="IPR008271">
    <property type="entry name" value="Ser/Thr_kinase_AS"/>
</dbReference>
<dbReference type="PRINTS" id="PR00109">
    <property type="entry name" value="TYRKINASE"/>
</dbReference>
<dbReference type="SMART" id="SM00220">
    <property type="entry name" value="S_TKc"/>
    <property type="match status" value="1"/>
</dbReference>
<dbReference type="GO" id="GO:0005524">
    <property type="term" value="F:ATP binding"/>
    <property type="evidence" value="ECO:0007669"/>
    <property type="project" value="UniProtKB-KW"/>
</dbReference>
<name>T0QFV0_SAPDV</name>
<dbReference type="InterPro" id="IPR000719">
    <property type="entry name" value="Prot_kinase_dom"/>
</dbReference>
<keyword evidence="4" id="KW-0418">Kinase</keyword>
<dbReference type="OrthoDB" id="10261027at2759"/>
<feature type="domain" description="Protein kinase" evidence="3">
    <location>
        <begin position="380"/>
        <end position="644"/>
    </location>
</feature>
<dbReference type="PANTHER" id="PTHR44329">
    <property type="entry name" value="SERINE/THREONINE-PROTEIN KINASE TNNI3K-RELATED"/>
    <property type="match status" value="1"/>
</dbReference>
<sequence>MPTHRAETSNNEAWLRERPLLKLPATAHTKSRPALVHETAAQGSPHRIHRILQQDGVAQLIANWGKTSGYDCPYLPSPTKNRVQTSSPAKNRQALHAPCHTLPSPHKPAWNASVYESKRVGNVGIILHNHKLAMTHSKERLPGHPKFLAQVVLPLAPELYGIDYDSDGATAFDFKAHPQWRLRVHVLHGAGIMDPCRWRRPHVCSRLLHPYVQIVVPNAPVATTPKACNAPTTSPMWSMGWLEFSLLSNAAFPSAFEVRVLNVCNGNELVVGEASIPLQRTRFCDFVQLRSRRGKPTGRIKLLYLLEGTVPPTPPPRNPLFPFADLATAKAALRKVDVRPPSVLAPSPTLRRPVGDIVALLETLRSRVPPERIETEAVSKLSDTVIGEGISAGVYSLDDGQRVLKEFRYEETRGVPPYAVVAAFGRELELWLSLHHANILELESVRFSPRLGFVSAFMAGGSLYASRDRPTWTLVTPVQKGYLALQVACALAYLHKEQILHRDLKLHNVLLVAPIQDSASVPEAKLCDFGSAIRLGVSKATDAVGTSGYTAPEVFTGDGYTYPSDIWSFGIFLWELFCPYPNPHSNPFVGLAPDDFVAKATHGLRPHLPTTLGGYGHVVEECWRLIPSERPSATSLVTTLADLLPSNGPSS</sequence>
<dbReference type="PANTHER" id="PTHR44329:SF298">
    <property type="entry name" value="MIXED LINEAGE KINASE DOMAIN-LIKE PROTEIN"/>
    <property type="match status" value="1"/>
</dbReference>
<evidence type="ECO:0000313" key="4">
    <source>
        <dbReference type="EMBL" id="EQC32450.1"/>
    </source>
</evidence>
<dbReference type="GO" id="GO:0004674">
    <property type="term" value="F:protein serine/threonine kinase activity"/>
    <property type="evidence" value="ECO:0007669"/>
    <property type="project" value="TreeGrafter"/>
</dbReference>
<organism evidence="4 5">
    <name type="scientific">Saprolegnia diclina (strain VS20)</name>
    <dbReference type="NCBI Taxonomy" id="1156394"/>
    <lineage>
        <taxon>Eukaryota</taxon>
        <taxon>Sar</taxon>
        <taxon>Stramenopiles</taxon>
        <taxon>Oomycota</taxon>
        <taxon>Saprolegniomycetes</taxon>
        <taxon>Saprolegniales</taxon>
        <taxon>Saprolegniaceae</taxon>
        <taxon>Saprolegnia</taxon>
    </lineage>
</organism>
<dbReference type="SUPFAM" id="SSF49562">
    <property type="entry name" value="C2 domain (Calcium/lipid-binding domain, CaLB)"/>
    <property type="match status" value="1"/>
</dbReference>
<keyword evidence="5" id="KW-1185">Reference proteome</keyword>
<dbReference type="SUPFAM" id="SSF56112">
    <property type="entry name" value="Protein kinase-like (PK-like)"/>
    <property type="match status" value="1"/>
</dbReference>
<dbReference type="InterPro" id="IPR011009">
    <property type="entry name" value="Kinase-like_dom_sf"/>
</dbReference>
<dbReference type="VEuPathDB" id="FungiDB:SDRG_09777"/>
<dbReference type="STRING" id="1156394.T0QFV0"/>
<evidence type="ECO:0000256" key="1">
    <source>
        <dbReference type="ARBA" id="ARBA00022741"/>
    </source>
</evidence>
<keyword evidence="4" id="KW-0808">Transferase</keyword>
<dbReference type="Pfam" id="PF00069">
    <property type="entry name" value="Pkinase"/>
    <property type="match status" value="1"/>
</dbReference>
<dbReference type="PROSITE" id="PS50011">
    <property type="entry name" value="PROTEIN_KINASE_DOM"/>
    <property type="match status" value="1"/>
</dbReference>
<dbReference type="GeneID" id="19950504"/>
<gene>
    <name evidence="4" type="ORF">SDRG_09777</name>
</gene>
<dbReference type="EMBL" id="JH767163">
    <property type="protein sequence ID" value="EQC32450.1"/>
    <property type="molecule type" value="Genomic_DNA"/>
</dbReference>
<protein>
    <submittedName>
        <fullName evidence="4">TKL protein kinase</fullName>
    </submittedName>
</protein>
<dbReference type="AlphaFoldDB" id="T0QFV0"/>
<dbReference type="OMA" id="CNGNELV"/>
<dbReference type="InterPro" id="IPR051681">
    <property type="entry name" value="Ser/Thr_Kinases-Pseudokinases"/>
</dbReference>
<proteinExistence type="predicted"/>
<reference evidence="4 5" key="1">
    <citation type="submission" date="2012-04" db="EMBL/GenBank/DDBJ databases">
        <title>The Genome Sequence of Saprolegnia declina VS20.</title>
        <authorList>
            <consortium name="The Broad Institute Genome Sequencing Platform"/>
            <person name="Russ C."/>
            <person name="Nusbaum C."/>
            <person name="Tyler B."/>
            <person name="van West P."/>
            <person name="Dieguez-Uribeondo J."/>
            <person name="de Bruijn I."/>
            <person name="Tripathy S."/>
            <person name="Jiang R."/>
            <person name="Young S.K."/>
            <person name="Zeng Q."/>
            <person name="Gargeya S."/>
            <person name="Fitzgerald M."/>
            <person name="Haas B."/>
            <person name="Abouelleil A."/>
            <person name="Alvarado L."/>
            <person name="Arachchi H.M."/>
            <person name="Berlin A."/>
            <person name="Chapman S.B."/>
            <person name="Goldberg J."/>
            <person name="Griggs A."/>
            <person name="Gujja S."/>
            <person name="Hansen M."/>
            <person name="Howarth C."/>
            <person name="Imamovic A."/>
            <person name="Larimer J."/>
            <person name="McCowen C."/>
            <person name="Montmayeur A."/>
            <person name="Murphy C."/>
            <person name="Neiman D."/>
            <person name="Pearson M."/>
            <person name="Priest M."/>
            <person name="Roberts A."/>
            <person name="Saif S."/>
            <person name="Shea T."/>
            <person name="Sisk P."/>
            <person name="Sykes S."/>
            <person name="Wortman J."/>
            <person name="Nusbaum C."/>
            <person name="Birren B."/>
        </authorList>
    </citation>
    <scope>NUCLEOTIDE SEQUENCE [LARGE SCALE GENOMIC DNA]</scope>
    <source>
        <strain evidence="4 5">VS20</strain>
    </source>
</reference>
<dbReference type="InterPro" id="IPR035892">
    <property type="entry name" value="C2_domain_sf"/>
</dbReference>
<evidence type="ECO:0000313" key="5">
    <source>
        <dbReference type="Proteomes" id="UP000030762"/>
    </source>
</evidence>
<keyword evidence="1" id="KW-0547">Nucleotide-binding</keyword>
<evidence type="ECO:0000259" key="3">
    <source>
        <dbReference type="PROSITE" id="PS50011"/>
    </source>
</evidence>
<dbReference type="eggNOG" id="KOG0192">
    <property type="taxonomic scope" value="Eukaryota"/>
</dbReference>
<dbReference type="Gene3D" id="1.10.510.10">
    <property type="entry name" value="Transferase(Phosphotransferase) domain 1"/>
    <property type="match status" value="1"/>
</dbReference>
<dbReference type="InterPro" id="IPR001245">
    <property type="entry name" value="Ser-Thr/Tyr_kinase_cat_dom"/>
</dbReference>
<dbReference type="RefSeq" id="XP_008613951.1">
    <property type="nucleotide sequence ID" value="XM_008615729.1"/>
</dbReference>
<dbReference type="PROSITE" id="PS00108">
    <property type="entry name" value="PROTEIN_KINASE_ST"/>
    <property type="match status" value="1"/>
</dbReference>